<dbReference type="PANTHER" id="PTHR10088">
    <property type="entry name" value="GLUCOKINASE REGULATORY PROTEIN"/>
    <property type="match status" value="1"/>
</dbReference>
<dbReference type="InterPro" id="IPR040190">
    <property type="entry name" value="MURQ/GCKR"/>
</dbReference>
<evidence type="ECO:0000256" key="5">
    <source>
        <dbReference type="ARBA" id="ARBA00060595"/>
    </source>
</evidence>
<dbReference type="GO" id="GO:0046348">
    <property type="term" value="P:amino sugar catabolic process"/>
    <property type="evidence" value="ECO:0007669"/>
    <property type="project" value="InterPro"/>
</dbReference>
<dbReference type="FunFam" id="3.40.50.10490:FF:000014">
    <property type="entry name" value="N-acetylmuramic acid 6-phosphate etherase"/>
    <property type="match status" value="1"/>
</dbReference>
<dbReference type="PROSITE" id="PS01272">
    <property type="entry name" value="GCKR"/>
    <property type="match status" value="1"/>
</dbReference>
<comment type="catalytic activity">
    <reaction evidence="4 12">
        <text>N-acetyl-D-muramate 6-phosphate + H2O = N-acetyl-D-glucosamine 6-phosphate + (R)-lactate</text>
        <dbReference type="Rhea" id="RHEA:26410"/>
        <dbReference type="ChEBI" id="CHEBI:15377"/>
        <dbReference type="ChEBI" id="CHEBI:16004"/>
        <dbReference type="ChEBI" id="CHEBI:57513"/>
        <dbReference type="ChEBI" id="CHEBI:58722"/>
        <dbReference type="EC" id="4.2.1.126"/>
    </reaction>
</comment>
<evidence type="ECO:0000256" key="3">
    <source>
        <dbReference type="ARBA" id="ARBA00023277"/>
    </source>
</evidence>
<dbReference type="InterPro" id="IPR046348">
    <property type="entry name" value="SIS_dom_sf"/>
</dbReference>
<dbReference type="EMBL" id="JMQA01000021">
    <property type="protein sequence ID" value="KFN09835.1"/>
    <property type="molecule type" value="Genomic_DNA"/>
</dbReference>
<dbReference type="GeneID" id="77006326"/>
<dbReference type="Gene3D" id="3.40.50.10490">
    <property type="entry name" value="Glucose-6-phosphate isomerase like protein, domain 1"/>
    <property type="match status" value="1"/>
</dbReference>
<comment type="subunit">
    <text evidence="1 12">Homodimer.</text>
</comment>
<dbReference type="AlphaFoldDB" id="A0A090ZHX5"/>
<comment type="similarity">
    <text evidence="7 12">Belongs to the GCKR-like family. MurNAc-6-P etherase subfamily.</text>
</comment>
<keyword evidence="3 12" id="KW-0119">Carbohydrate metabolism</keyword>
<proteinExistence type="inferred from homology"/>
<reference evidence="14 15" key="1">
    <citation type="submission" date="2014-04" db="EMBL/GenBank/DDBJ databases">
        <authorList>
            <person name="Bishop-Lilly K.A."/>
            <person name="Broomall S.M."/>
            <person name="Chain P.S."/>
            <person name="Chertkov O."/>
            <person name="Coyne S.R."/>
            <person name="Daligault H.E."/>
            <person name="Davenport K.W."/>
            <person name="Erkkila T."/>
            <person name="Frey K.G."/>
            <person name="Gibbons H.S."/>
            <person name="Gu W."/>
            <person name="Jaissle J."/>
            <person name="Johnson S.L."/>
            <person name="Koroleva G.I."/>
            <person name="Ladner J.T."/>
            <person name="Lo C.-C."/>
            <person name="Minogue T.D."/>
            <person name="Munk C."/>
            <person name="Palacios G.F."/>
            <person name="Redden C.L."/>
            <person name="Rosenzweig C.N."/>
            <person name="Scholz M.B."/>
            <person name="Teshima H."/>
            <person name="Xu Y."/>
        </authorList>
    </citation>
    <scope>NUCLEOTIDE SEQUENCE [LARGE SCALE GENOMIC DNA]</scope>
    <source>
        <strain evidence="14 15">8244</strain>
    </source>
</reference>
<dbReference type="InterPro" id="IPR005488">
    <property type="entry name" value="Etherase_MurQ"/>
</dbReference>
<dbReference type="RefSeq" id="WP_036621622.1">
    <property type="nucleotide sequence ID" value="NZ_JAKOBR010000082.1"/>
</dbReference>
<dbReference type="GO" id="GO:0097367">
    <property type="term" value="F:carbohydrate derivative binding"/>
    <property type="evidence" value="ECO:0007669"/>
    <property type="project" value="InterPro"/>
</dbReference>
<dbReference type="OrthoDB" id="9813395at2"/>
<evidence type="ECO:0000256" key="7">
    <source>
        <dbReference type="ARBA" id="ARBA00061234"/>
    </source>
</evidence>
<dbReference type="InterPro" id="IPR005486">
    <property type="entry name" value="Glucokinase_regulatory_CS"/>
</dbReference>
<dbReference type="UniPathway" id="UPA00342"/>
<evidence type="ECO:0000256" key="11">
    <source>
        <dbReference type="ARBA" id="ARBA00084049"/>
    </source>
</evidence>
<feature type="domain" description="SIS" evidence="13">
    <location>
        <begin position="54"/>
        <end position="217"/>
    </location>
</feature>
<dbReference type="InterPro" id="IPR001347">
    <property type="entry name" value="SIS_dom"/>
</dbReference>
<feature type="active site" evidence="12">
    <location>
        <position position="113"/>
    </location>
</feature>
<comment type="miscellaneous">
    <text evidence="12">A lyase-type mechanism (elimination/hydration) is suggested for the cleavage of the lactyl ether bond of MurNAc 6-phosphate, with the formation of an alpha,beta-unsaturated aldehyde intermediate with (E)-stereochemistry, followed by the syn addition of water to give product.</text>
</comment>
<dbReference type="PROSITE" id="PS51464">
    <property type="entry name" value="SIS"/>
    <property type="match status" value="1"/>
</dbReference>
<evidence type="ECO:0000313" key="15">
    <source>
        <dbReference type="Proteomes" id="UP000029278"/>
    </source>
</evidence>
<evidence type="ECO:0000256" key="2">
    <source>
        <dbReference type="ARBA" id="ARBA00023239"/>
    </source>
</evidence>
<evidence type="ECO:0000259" key="13">
    <source>
        <dbReference type="PROSITE" id="PS51464"/>
    </source>
</evidence>
<keyword evidence="2 12" id="KW-0456">Lyase</keyword>
<dbReference type="PATRIC" id="fig|44252.3.peg.2106"/>
<feature type="active site" description="Proton donor" evidence="12">
    <location>
        <position position="82"/>
    </location>
</feature>
<evidence type="ECO:0000256" key="10">
    <source>
        <dbReference type="ARBA" id="ARBA00077905"/>
    </source>
</evidence>
<dbReference type="GO" id="GO:0009254">
    <property type="term" value="P:peptidoglycan turnover"/>
    <property type="evidence" value="ECO:0007669"/>
    <property type="project" value="TreeGrafter"/>
</dbReference>
<gene>
    <name evidence="12 14" type="primary">murQ</name>
    <name evidence="14" type="ORF">DJ90_3606</name>
</gene>
<dbReference type="FunFam" id="1.10.8.1080:FF:000001">
    <property type="entry name" value="N-acetylmuramic acid 6-phosphate etherase"/>
    <property type="match status" value="1"/>
</dbReference>
<dbReference type="Pfam" id="PF22645">
    <property type="entry name" value="GKRP_SIS_N"/>
    <property type="match status" value="1"/>
</dbReference>
<evidence type="ECO:0000256" key="9">
    <source>
        <dbReference type="ARBA" id="ARBA00070061"/>
    </source>
</evidence>
<sequence length="301" mass="31567">MLENLTTETRNERTMRLDEMSVIELLTVMNEEDAKVAGAVKEAIPQIAKAVAAITDALRRGGRLIYMGAGTSGRIGLLDAVECPPTFGTSPDQVVGLIAGGSNAFIKAVEGAEDRAELGRADLENLNLTANDAVVGLAASGRTPYVLGGLEYAKAAGAATIGISCNKNAALSEKADIAIEIENGPEVLTGSTRLKAGTSQKLVCNMLSTASMIGLGKVYGNLMVDVQPTNEKLAERAKRIVMEATSCDAQTAEDALREAGRKPKPAILMILTGCTYAEALEKLEQSRGFIGKAVKKASKPE</sequence>
<dbReference type="EC" id="4.2.1.126" evidence="8 12"/>
<evidence type="ECO:0000256" key="4">
    <source>
        <dbReference type="ARBA" id="ARBA00051747"/>
    </source>
</evidence>
<dbReference type="SUPFAM" id="SSF53697">
    <property type="entry name" value="SIS domain"/>
    <property type="match status" value="1"/>
</dbReference>
<dbReference type="GO" id="GO:0016803">
    <property type="term" value="F:ether hydrolase activity"/>
    <property type="evidence" value="ECO:0007669"/>
    <property type="project" value="TreeGrafter"/>
</dbReference>
<name>A0A090ZHX5_PAEMA</name>
<organism evidence="14 15">
    <name type="scientific">Paenibacillus macerans</name>
    <name type="common">Bacillus macerans</name>
    <dbReference type="NCBI Taxonomy" id="44252"/>
    <lineage>
        <taxon>Bacteria</taxon>
        <taxon>Bacillati</taxon>
        <taxon>Bacillota</taxon>
        <taxon>Bacilli</taxon>
        <taxon>Bacillales</taxon>
        <taxon>Paenibacillaceae</taxon>
        <taxon>Paenibacillus</taxon>
    </lineage>
</organism>
<keyword evidence="15" id="KW-1185">Reference proteome</keyword>
<evidence type="ECO:0000256" key="1">
    <source>
        <dbReference type="ARBA" id="ARBA00011738"/>
    </source>
</evidence>
<dbReference type="Gene3D" id="1.10.8.1080">
    <property type="match status" value="1"/>
</dbReference>
<dbReference type="NCBIfam" id="TIGR00274">
    <property type="entry name" value="N-acetylmuramic acid 6-phosphate etherase"/>
    <property type="match status" value="1"/>
</dbReference>
<dbReference type="HAMAP" id="MF_00068">
    <property type="entry name" value="MurQ"/>
    <property type="match status" value="1"/>
</dbReference>
<comment type="caution">
    <text evidence="14">The sequence shown here is derived from an EMBL/GenBank/DDBJ whole genome shotgun (WGS) entry which is preliminary data.</text>
</comment>
<comment type="function">
    <text evidence="12">Specifically catalyzes the cleavage of the D-lactyl ether substituent of MurNAc 6-phosphate, producing GlcNAc 6-phosphate and D-lactate.</text>
</comment>
<evidence type="ECO:0000256" key="6">
    <source>
        <dbReference type="ARBA" id="ARBA00060672"/>
    </source>
</evidence>
<dbReference type="HOGENOM" id="CLU_049049_1_1_9"/>
<protein>
    <recommendedName>
        <fullName evidence="9 12">N-acetylmuramic acid 6-phosphate etherase</fullName>
        <shortName evidence="12">MurNAc-6-P etherase</shortName>
        <ecNumber evidence="8 12">4.2.1.126</ecNumber>
    </recommendedName>
    <alternativeName>
        <fullName evidence="11 12">N-acetylmuramic acid 6-phosphate hydrolase</fullName>
    </alternativeName>
    <alternativeName>
        <fullName evidence="10 12">N-acetylmuramic acid 6-phosphate lyase</fullName>
    </alternativeName>
</protein>
<dbReference type="GO" id="GO:0016835">
    <property type="term" value="F:carbon-oxygen lyase activity"/>
    <property type="evidence" value="ECO:0007669"/>
    <property type="project" value="UniProtKB-UniRule"/>
</dbReference>
<evidence type="ECO:0000256" key="8">
    <source>
        <dbReference type="ARBA" id="ARBA00067056"/>
    </source>
</evidence>
<comment type="pathway">
    <text evidence="5">Amino-sugar metabolism; 1,6-anhydro-N-acetylmuramate degradation.</text>
</comment>
<evidence type="ECO:0000313" key="14">
    <source>
        <dbReference type="EMBL" id="KFN09835.1"/>
    </source>
</evidence>
<dbReference type="PANTHER" id="PTHR10088:SF4">
    <property type="entry name" value="GLUCOKINASE REGULATORY PROTEIN"/>
    <property type="match status" value="1"/>
</dbReference>
<evidence type="ECO:0000256" key="12">
    <source>
        <dbReference type="HAMAP-Rule" id="MF_00068"/>
    </source>
</evidence>
<comment type="pathway">
    <text evidence="6">Cell wall biogenesis.</text>
</comment>
<dbReference type="NCBIfam" id="NF009222">
    <property type="entry name" value="PRK12570.1"/>
    <property type="match status" value="1"/>
</dbReference>
<comment type="pathway">
    <text evidence="12">Amino-sugar metabolism; N-acetylmuramate degradation.</text>
</comment>
<dbReference type="GO" id="GO:0097173">
    <property type="term" value="P:N-acetylmuramic acid catabolic process"/>
    <property type="evidence" value="ECO:0007669"/>
    <property type="project" value="UniProtKB-UniPathway"/>
</dbReference>
<dbReference type="STRING" id="44252.DJ90_3606"/>
<dbReference type="NCBIfam" id="NF003915">
    <property type="entry name" value="PRK05441.1"/>
    <property type="match status" value="1"/>
</dbReference>
<accession>A0A090ZHX5</accession>
<dbReference type="CDD" id="cd05007">
    <property type="entry name" value="SIS_Etherase"/>
    <property type="match status" value="1"/>
</dbReference>
<dbReference type="Proteomes" id="UP000029278">
    <property type="component" value="Unassembled WGS sequence"/>
</dbReference>